<comment type="caution">
    <text evidence="1">The sequence shown here is derived from an EMBL/GenBank/DDBJ whole genome shotgun (WGS) entry which is preliminary data.</text>
</comment>
<dbReference type="EMBL" id="JAGIOF010000001">
    <property type="protein sequence ID" value="MBP2385299.1"/>
    <property type="molecule type" value="Genomic_DNA"/>
</dbReference>
<dbReference type="RefSeq" id="WP_209996106.1">
    <property type="nucleotide sequence ID" value="NZ_BAAAJY010000015.1"/>
</dbReference>
<reference evidence="1 2" key="1">
    <citation type="submission" date="2021-03" db="EMBL/GenBank/DDBJ databases">
        <title>Sequencing the genomes of 1000 actinobacteria strains.</title>
        <authorList>
            <person name="Klenk H.-P."/>
        </authorList>
    </citation>
    <scope>NUCLEOTIDE SEQUENCE [LARGE SCALE GENOMIC DNA]</scope>
    <source>
        <strain evidence="1 2">DSM 15797</strain>
    </source>
</reference>
<sequence length="292" mass="32334">MDDYAALQSTDLAFESGYNADGGSGIYIARWVDGAWTIYEQQIRGINNSIGFPVMGWPAMRAMGNPRDSASKPEQLEKLRKMGLDDKGIERLLGPDTASWMGETTSSEFHEYANTLLSITYPYWELKESTFDEVGNPVTDDMKIDLTDAERYDLLAFDIRGKQVLKLVSVKKGSLFEPTDCSDPETTYRLDGESPSGAVADSEALKLALITKKTVDGDEHSWVGLFPGDMPATGRACDVRLGVDRKDRTLIATEWIGPMGFKNQAERDAYLKSPEYTDAKKVASLLTFDHVG</sequence>
<dbReference type="Proteomes" id="UP001296993">
    <property type="component" value="Unassembled WGS sequence"/>
</dbReference>
<proteinExistence type="predicted"/>
<organism evidence="1 2">
    <name type="scientific">Paeniglutamicibacter kerguelensis</name>
    <dbReference type="NCBI Taxonomy" id="254788"/>
    <lineage>
        <taxon>Bacteria</taxon>
        <taxon>Bacillati</taxon>
        <taxon>Actinomycetota</taxon>
        <taxon>Actinomycetes</taxon>
        <taxon>Micrococcales</taxon>
        <taxon>Micrococcaceae</taxon>
        <taxon>Paeniglutamicibacter</taxon>
    </lineage>
</organism>
<gene>
    <name evidence="1" type="ORF">JOF47_000810</name>
</gene>
<accession>A0ABS4XC84</accession>
<keyword evidence="2" id="KW-1185">Reference proteome</keyword>
<name>A0ABS4XC84_9MICC</name>
<protein>
    <submittedName>
        <fullName evidence="1">Uncharacterized protein</fullName>
    </submittedName>
</protein>
<evidence type="ECO:0000313" key="1">
    <source>
        <dbReference type="EMBL" id="MBP2385299.1"/>
    </source>
</evidence>
<evidence type="ECO:0000313" key="2">
    <source>
        <dbReference type="Proteomes" id="UP001296993"/>
    </source>
</evidence>